<keyword evidence="1" id="KW-1133">Transmembrane helix</keyword>
<feature type="transmembrane region" description="Helical" evidence="1">
    <location>
        <begin position="121"/>
        <end position="142"/>
    </location>
</feature>
<dbReference type="PANTHER" id="PTHR40465">
    <property type="entry name" value="CHROMOSOME 1, WHOLE GENOME SHOTGUN SEQUENCE"/>
    <property type="match status" value="1"/>
</dbReference>
<feature type="transmembrane region" description="Helical" evidence="1">
    <location>
        <begin position="88"/>
        <end position="109"/>
    </location>
</feature>
<reference evidence="3" key="1">
    <citation type="submission" date="2023-03" db="EMBL/GenBank/DDBJ databases">
        <title>Massive genome expansion in bonnet fungi (Mycena s.s.) driven by repeated elements and novel gene families across ecological guilds.</title>
        <authorList>
            <consortium name="Lawrence Berkeley National Laboratory"/>
            <person name="Harder C.B."/>
            <person name="Miyauchi S."/>
            <person name="Viragh M."/>
            <person name="Kuo A."/>
            <person name="Thoen E."/>
            <person name="Andreopoulos B."/>
            <person name="Lu D."/>
            <person name="Skrede I."/>
            <person name="Drula E."/>
            <person name="Henrissat B."/>
            <person name="Morin E."/>
            <person name="Kohler A."/>
            <person name="Barry K."/>
            <person name="LaButti K."/>
            <person name="Morin E."/>
            <person name="Salamov A."/>
            <person name="Lipzen A."/>
            <person name="Mereny Z."/>
            <person name="Hegedus B."/>
            <person name="Baldrian P."/>
            <person name="Stursova M."/>
            <person name="Weitz H."/>
            <person name="Taylor A."/>
            <person name="Grigoriev I.V."/>
            <person name="Nagy L.G."/>
            <person name="Martin F."/>
            <person name="Kauserud H."/>
        </authorList>
    </citation>
    <scope>NUCLEOTIDE SEQUENCE</scope>
    <source>
        <strain evidence="3">CBHHK173m</strain>
    </source>
</reference>
<evidence type="ECO:0000259" key="2">
    <source>
        <dbReference type="Pfam" id="PF20152"/>
    </source>
</evidence>
<accession>A0AAD6XQ87</accession>
<keyword evidence="1" id="KW-0812">Transmembrane</keyword>
<dbReference type="Proteomes" id="UP001222325">
    <property type="component" value="Unassembled WGS sequence"/>
</dbReference>
<dbReference type="AlphaFoldDB" id="A0AAD6XQ87"/>
<feature type="transmembrane region" description="Helical" evidence="1">
    <location>
        <begin position="205"/>
        <end position="225"/>
    </location>
</feature>
<dbReference type="PANTHER" id="PTHR40465:SF1">
    <property type="entry name" value="DUF6534 DOMAIN-CONTAINING PROTEIN"/>
    <property type="match status" value="1"/>
</dbReference>
<organism evidence="3 4">
    <name type="scientific">Mycena belliarum</name>
    <dbReference type="NCBI Taxonomy" id="1033014"/>
    <lineage>
        <taxon>Eukaryota</taxon>
        <taxon>Fungi</taxon>
        <taxon>Dikarya</taxon>
        <taxon>Basidiomycota</taxon>
        <taxon>Agaricomycotina</taxon>
        <taxon>Agaricomycetes</taxon>
        <taxon>Agaricomycetidae</taxon>
        <taxon>Agaricales</taxon>
        <taxon>Marasmiineae</taxon>
        <taxon>Mycenaceae</taxon>
        <taxon>Mycena</taxon>
    </lineage>
</organism>
<gene>
    <name evidence="3" type="ORF">B0H15DRAFT_237739</name>
</gene>
<feature type="transmembrane region" description="Helical" evidence="1">
    <location>
        <begin position="231"/>
        <end position="252"/>
    </location>
</feature>
<evidence type="ECO:0000313" key="3">
    <source>
        <dbReference type="EMBL" id="KAJ7091462.1"/>
    </source>
</evidence>
<sequence>MTSQYQFAPGPLTIPLFVGTVINWALFGVLVVQVCLYFAAFRKDPRHTKFLVAAVFAAEVLQTLGCTHDTLHSFGDGWGDPAALDDVGWAWFSIPVLGSAIASAGQMFFAWRIYIISHRRLIPTIIALVTAFQFGAGIWSGTLVANARKFSLLQYRFFKTPVAWLASTALADSIIVGATVYYLLKLRQPGFNRSTDALLFRIIKVTAATGVVCAVFATLNLALFVKYPGNNYHLAVCIWLTKLYSNSILLILNARASIWHATSTAVASSTGSATDLEFQRSGMATPDVTGTAASLVLSDGGEKIYAV</sequence>
<keyword evidence="1" id="KW-0472">Membrane</keyword>
<proteinExistence type="predicted"/>
<protein>
    <recommendedName>
        <fullName evidence="2">DUF6534 domain-containing protein</fullName>
    </recommendedName>
</protein>
<dbReference type="Pfam" id="PF20152">
    <property type="entry name" value="DUF6534"/>
    <property type="match status" value="1"/>
</dbReference>
<feature type="domain" description="DUF6534" evidence="2">
    <location>
        <begin position="169"/>
        <end position="257"/>
    </location>
</feature>
<evidence type="ECO:0000256" key="1">
    <source>
        <dbReference type="SAM" id="Phobius"/>
    </source>
</evidence>
<dbReference type="InterPro" id="IPR045339">
    <property type="entry name" value="DUF6534"/>
</dbReference>
<dbReference type="EMBL" id="JARJCN010000020">
    <property type="protein sequence ID" value="KAJ7091462.1"/>
    <property type="molecule type" value="Genomic_DNA"/>
</dbReference>
<comment type="caution">
    <text evidence="3">The sequence shown here is derived from an EMBL/GenBank/DDBJ whole genome shotgun (WGS) entry which is preliminary data.</text>
</comment>
<feature type="transmembrane region" description="Helical" evidence="1">
    <location>
        <begin position="12"/>
        <end position="38"/>
    </location>
</feature>
<evidence type="ECO:0000313" key="4">
    <source>
        <dbReference type="Proteomes" id="UP001222325"/>
    </source>
</evidence>
<keyword evidence="4" id="KW-1185">Reference proteome</keyword>
<feature type="transmembrane region" description="Helical" evidence="1">
    <location>
        <begin position="162"/>
        <end position="184"/>
    </location>
</feature>
<feature type="transmembrane region" description="Helical" evidence="1">
    <location>
        <begin position="50"/>
        <end position="68"/>
    </location>
</feature>
<name>A0AAD6XQ87_9AGAR</name>